<name>A0AA35SMB5_GEOBA</name>
<evidence type="ECO:0000313" key="5">
    <source>
        <dbReference type="EMBL" id="CAI8032074.1"/>
    </source>
</evidence>
<organism evidence="5 6">
    <name type="scientific">Geodia barretti</name>
    <name type="common">Barrett's horny sponge</name>
    <dbReference type="NCBI Taxonomy" id="519541"/>
    <lineage>
        <taxon>Eukaryota</taxon>
        <taxon>Metazoa</taxon>
        <taxon>Porifera</taxon>
        <taxon>Demospongiae</taxon>
        <taxon>Heteroscleromorpha</taxon>
        <taxon>Tetractinellida</taxon>
        <taxon>Astrophorina</taxon>
        <taxon>Geodiidae</taxon>
        <taxon>Geodia</taxon>
    </lineage>
</organism>
<dbReference type="PANTHER" id="PTHR11599">
    <property type="entry name" value="PROTEASOME SUBUNIT ALPHA/BETA"/>
    <property type="match status" value="1"/>
</dbReference>
<comment type="subunit">
    <text evidence="2">The 26S proteasome consists of a 20S proteasome core and two 19S regulatory subunits.</text>
</comment>
<keyword evidence="2" id="KW-0963">Cytoplasm</keyword>
<evidence type="ECO:0000313" key="6">
    <source>
        <dbReference type="Proteomes" id="UP001174909"/>
    </source>
</evidence>
<evidence type="ECO:0000256" key="3">
    <source>
        <dbReference type="SAM" id="Phobius"/>
    </source>
</evidence>
<dbReference type="AlphaFoldDB" id="A0AA35SMB5"/>
<dbReference type="InterPro" id="IPR001353">
    <property type="entry name" value="Proteasome_sua/b"/>
</dbReference>
<dbReference type="SUPFAM" id="SSF56235">
    <property type="entry name" value="N-terminal nucleophile aminohydrolases (Ntn hydrolases)"/>
    <property type="match status" value="1"/>
</dbReference>
<keyword evidence="2" id="KW-0539">Nucleus</keyword>
<comment type="similarity">
    <text evidence="2">Belongs to the peptidase T1A family.</text>
</comment>
<dbReference type="GO" id="GO:0005634">
    <property type="term" value="C:nucleus"/>
    <property type="evidence" value="ECO:0007669"/>
    <property type="project" value="UniProtKB-SubCell"/>
</dbReference>
<dbReference type="Gene3D" id="3.60.20.10">
    <property type="entry name" value="Glutamine Phosphoribosylpyrophosphate, subunit 1, domain 1"/>
    <property type="match status" value="1"/>
</dbReference>
<keyword evidence="3" id="KW-0472">Membrane</keyword>
<proteinExistence type="inferred from homology"/>
<dbReference type="GO" id="GO:0005737">
    <property type="term" value="C:cytoplasm"/>
    <property type="evidence" value="ECO:0007669"/>
    <property type="project" value="UniProtKB-SubCell"/>
</dbReference>
<dbReference type="GO" id="GO:0019773">
    <property type="term" value="C:proteasome core complex, alpha-subunit complex"/>
    <property type="evidence" value="ECO:0007669"/>
    <property type="project" value="InterPro"/>
</dbReference>
<dbReference type="InterPro" id="IPR029055">
    <property type="entry name" value="Ntn_hydrolases_N"/>
</dbReference>
<reference evidence="5" key="1">
    <citation type="submission" date="2023-03" db="EMBL/GenBank/DDBJ databases">
        <authorList>
            <person name="Steffen K."/>
            <person name="Cardenas P."/>
        </authorList>
    </citation>
    <scope>NUCLEOTIDE SEQUENCE</scope>
</reference>
<dbReference type="InterPro" id="IPR050115">
    <property type="entry name" value="Proteasome_alpha"/>
</dbReference>
<evidence type="ECO:0000256" key="2">
    <source>
        <dbReference type="RuleBase" id="RU000551"/>
    </source>
</evidence>
<evidence type="ECO:0000259" key="4">
    <source>
        <dbReference type="PROSITE" id="PS00388"/>
    </source>
</evidence>
<protein>
    <recommendedName>
        <fullName evidence="2">Proteasome subunit alpha type</fullName>
    </recommendedName>
</protein>
<dbReference type="Proteomes" id="UP001174909">
    <property type="component" value="Unassembled WGS sequence"/>
</dbReference>
<dbReference type="EMBL" id="CASHTH010002584">
    <property type="protein sequence ID" value="CAI8032074.1"/>
    <property type="molecule type" value="Genomic_DNA"/>
</dbReference>
<feature type="transmembrane region" description="Helical" evidence="3">
    <location>
        <begin position="97"/>
        <end position="118"/>
    </location>
</feature>
<keyword evidence="3" id="KW-1133">Transmembrane helix</keyword>
<evidence type="ECO:0000256" key="1">
    <source>
        <dbReference type="ARBA" id="ARBA00022942"/>
    </source>
</evidence>
<keyword evidence="3" id="KW-0812">Transmembrane</keyword>
<sequence length="121" mass="13701">MFRNQYDHDVVIWSPQGRIHQIEYAMEAVKQGSVTVGIKSKTHVVLVALKRSSNELSSYQKKIYPVDDHVAISISGLTLMERMLGKFMRTECLNSRYLYNMALPVSRLVGAVGTSILWSPN</sequence>
<dbReference type="InterPro" id="IPR000426">
    <property type="entry name" value="Proteasome_asu_N"/>
</dbReference>
<gene>
    <name evidence="5" type="ORF">GBAR_LOCUS18163</name>
</gene>
<dbReference type="Pfam" id="PF00227">
    <property type="entry name" value="Proteasome"/>
    <property type="match status" value="1"/>
</dbReference>
<dbReference type="PROSITE" id="PS00388">
    <property type="entry name" value="PROTEASOME_ALPHA_1"/>
    <property type="match status" value="1"/>
</dbReference>
<feature type="domain" description="Proteasome alpha-type subunits" evidence="4">
    <location>
        <begin position="6"/>
        <end position="28"/>
    </location>
</feature>
<keyword evidence="1 2" id="KW-0647">Proteasome</keyword>
<comment type="caution">
    <text evidence="5">The sequence shown here is derived from an EMBL/GenBank/DDBJ whole genome shotgun (WGS) entry which is preliminary data.</text>
</comment>
<dbReference type="GO" id="GO:0006511">
    <property type="term" value="P:ubiquitin-dependent protein catabolic process"/>
    <property type="evidence" value="ECO:0007669"/>
    <property type="project" value="InterPro"/>
</dbReference>
<keyword evidence="6" id="KW-1185">Reference proteome</keyword>
<accession>A0AA35SMB5</accession>
<comment type="subcellular location">
    <subcellularLocation>
        <location evidence="2">Cytoplasm</location>
    </subcellularLocation>
    <subcellularLocation>
        <location evidence="2">Nucleus</location>
    </subcellularLocation>
</comment>
<dbReference type="SMART" id="SM00948">
    <property type="entry name" value="Proteasome_A_N"/>
    <property type="match status" value="1"/>
</dbReference>
<dbReference type="Pfam" id="PF10584">
    <property type="entry name" value="Proteasome_A_N"/>
    <property type="match status" value="1"/>
</dbReference>